<dbReference type="AlphaFoldDB" id="A0A3N5BIU5"/>
<dbReference type="Pfam" id="PF01904">
    <property type="entry name" value="DUF72"/>
    <property type="match status" value="1"/>
</dbReference>
<comment type="caution">
    <text evidence="1">The sequence shown here is derived from an EMBL/GenBank/DDBJ whole genome shotgun (WGS) entry which is preliminary data.</text>
</comment>
<evidence type="ECO:0000313" key="1">
    <source>
        <dbReference type="EMBL" id="RPF57547.1"/>
    </source>
</evidence>
<dbReference type="PANTHER" id="PTHR30348:SF13">
    <property type="entry name" value="UPF0759 PROTEIN YUNF"/>
    <property type="match status" value="1"/>
</dbReference>
<reference evidence="1 2" key="1">
    <citation type="submission" date="2018-11" db="EMBL/GenBank/DDBJ databases">
        <title>Genomic Encyclopedia of Type Strains, Phase IV (KMG-IV): sequencing the most valuable type-strain genomes for metagenomic binning, comparative biology and taxonomic classification.</title>
        <authorList>
            <person name="Goeker M."/>
        </authorList>
    </citation>
    <scope>NUCLEOTIDE SEQUENCE [LARGE SCALE GENOMIC DNA]</scope>
    <source>
        <strain evidence="1 2">DSM 29158</strain>
    </source>
</reference>
<dbReference type="RefSeq" id="WP_123807174.1">
    <property type="nucleotide sequence ID" value="NZ_RKRK01000002.1"/>
</dbReference>
<dbReference type="Proteomes" id="UP000277108">
    <property type="component" value="Unassembled WGS sequence"/>
</dbReference>
<sequence length="283" mass="33283">MIKIGVSGFTDHDLLYEDIMRKSDKLKTYASFFPIVELDTAFYAIQPQRNMYKWMSETPDSFQFIVKAERRMTQHSTLDESQLTYDALFDQFIESVKPLVKSSRLGLVLMQFPPWFDCRTEHIQYLIFARNNLKGMPVAIEFRHHSWFLPHVKQDTLNFLNHQKLIHAICDEPNVGEGYVPYELQTTAQSAFFRFHGRNNEGWTRKDMTDDAWRAVRFLYDYNLEELTQFAHDIQSVDDQVDDDVYVIFNNNSGGHAAKNALKLIDILNIEYVDLAPRQMKLF</sequence>
<name>A0A3N5BIU5_9BACL</name>
<accession>A0A3N5BIU5</accession>
<gene>
    <name evidence="1" type="ORF">EDD62_0168</name>
</gene>
<protein>
    <submittedName>
        <fullName evidence="1">Uncharacterized protein YecE (DUF72 family)</fullName>
    </submittedName>
</protein>
<dbReference type="InterPro" id="IPR036520">
    <property type="entry name" value="UPF0759_sf"/>
</dbReference>
<keyword evidence="2" id="KW-1185">Reference proteome</keyword>
<dbReference type="PANTHER" id="PTHR30348">
    <property type="entry name" value="UNCHARACTERIZED PROTEIN YECE"/>
    <property type="match status" value="1"/>
</dbReference>
<organism evidence="1 2">
    <name type="scientific">Abyssicoccus albus</name>
    <dbReference type="NCBI Taxonomy" id="1817405"/>
    <lineage>
        <taxon>Bacteria</taxon>
        <taxon>Bacillati</taxon>
        <taxon>Bacillota</taxon>
        <taxon>Bacilli</taxon>
        <taxon>Bacillales</taxon>
        <taxon>Abyssicoccaceae</taxon>
    </lineage>
</organism>
<dbReference type="InterPro" id="IPR002763">
    <property type="entry name" value="DUF72"/>
</dbReference>
<dbReference type="EMBL" id="RKRK01000002">
    <property type="protein sequence ID" value="RPF57547.1"/>
    <property type="molecule type" value="Genomic_DNA"/>
</dbReference>
<proteinExistence type="predicted"/>
<dbReference type="SUPFAM" id="SSF117396">
    <property type="entry name" value="TM1631-like"/>
    <property type="match status" value="1"/>
</dbReference>
<dbReference type="Gene3D" id="3.20.20.410">
    <property type="entry name" value="Protein of unknown function UPF0759"/>
    <property type="match status" value="1"/>
</dbReference>
<dbReference type="OrthoDB" id="9780310at2"/>
<evidence type="ECO:0000313" key="2">
    <source>
        <dbReference type="Proteomes" id="UP000277108"/>
    </source>
</evidence>